<organism evidence="2 3">
    <name type="scientific">Ephemerocybe angulata</name>
    <dbReference type="NCBI Taxonomy" id="980116"/>
    <lineage>
        <taxon>Eukaryota</taxon>
        <taxon>Fungi</taxon>
        <taxon>Dikarya</taxon>
        <taxon>Basidiomycota</taxon>
        <taxon>Agaricomycotina</taxon>
        <taxon>Agaricomycetes</taxon>
        <taxon>Agaricomycetidae</taxon>
        <taxon>Agaricales</taxon>
        <taxon>Agaricineae</taxon>
        <taxon>Psathyrellaceae</taxon>
        <taxon>Ephemerocybe</taxon>
    </lineage>
</organism>
<dbReference type="EMBL" id="JACGCI010000086">
    <property type="protein sequence ID" value="KAF6747004.1"/>
    <property type="molecule type" value="Genomic_DNA"/>
</dbReference>
<reference evidence="2 3" key="1">
    <citation type="submission" date="2020-07" db="EMBL/GenBank/DDBJ databases">
        <title>Comparative genomics of pyrophilous fungi reveals a link between fire events and developmental genes.</title>
        <authorList>
            <consortium name="DOE Joint Genome Institute"/>
            <person name="Steindorff A.S."/>
            <person name="Carver A."/>
            <person name="Calhoun S."/>
            <person name="Stillman K."/>
            <person name="Liu H."/>
            <person name="Lipzen A."/>
            <person name="Pangilinan J."/>
            <person name="Labutti K."/>
            <person name="Bruns T.D."/>
            <person name="Grigoriev I.V."/>
        </authorList>
    </citation>
    <scope>NUCLEOTIDE SEQUENCE [LARGE SCALE GENOMIC DNA]</scope>
    <source>
        <strain evidence="2 3">CBS 144469</strain>
    </source>
</reference>
<feature type="compositionally biased region" description="Basic and acidic residues" evidence="1">
    <location>
        <begin position="1"/>
        <end position="10"/>
    </location>
</feature>
<name>A0A8H6LYS0_9AGAR</name>
<feature type="compositionally biased region" description="Polar residues" evidence="1">
    <location>
        <begin position="23"/>
        <end position="40"/>
    </location>
</feature>
<evidence type="ECO:0008006" key="4">
    <source>
        <dbReference type="Google" id="ProtNLM"/>
    </source>
</evidence>
<dbReference type="Proteomes" id="UP000521943">
    <property type="component" value="Unassembled WGS sequence"/>
</dbReference>
<accession>A0A8H6LYS0</accession>
<keyword evidence="3" id="KW-1185">Reference proteome</keyword>
<sequence length="750" mass="84038">MGKRKADSQKKSAPRKRVKQNENEVSTSLDTSPQQTSQAPSIAPATVTEAPTSVPGGEEAVVLSEHAQDAHIAAATEEGDEVTVQAPTDELATQDTVIVSFEVTETTSTEQQGGEESIVQVSTTIEITDKKAMLEPDILKRIFYEIILRDPLTVAPGGFSTPLYFMGYWRSIIDYAARANLRSVCKQWADLIANEAIFWRAIYLNGNHIPSPTKVWRKGQGEGPENYVDPSHEAEVDQPEVVDIVGEMPGAVLSVERSQDSPIDLVLVDPTYDPSPGLMQLGRPFLPRPGMLELLHAAMDRPMIMSLSINTKDVHFVKDLFDPGVYLDERSMSDHDMALTDSEKIALACDGKEADHFDVSALLPSTTDTFNGIKTRRQRAIEATDEIETEKLRTKYKVWPKLHTLRICVRGEGWMSDRVRCALPSMRAPALRHLELNLYHGGNRIWLWTFPYAQLTHLTLATEERSSILVGILARCASLENLTITLRRNPDQAEFAHASKHVVLALLKSLSVHIRDVGHTHTHDSTVGRRFLDYITTPRLQSLKFITGVVGRAYPIIYLLKRSHCQLRELYLDFCSSDLVSNPGSDDDLDPFSEEFNLRELLYFVAPTMENLAIQSGLMDVSWLENLSAPHLQTIELLCFGRKRESFMGKLVDVDGPVYDVALDFLQWAEKWMKGATEEEKSNRLMQFVAGPAWDGVGGGTNPFYGRSQYERCQRILCPTDVGEMVSTIRAMGGKVHVWWMALRQVKDRV</sequence>
<evidence type="ECO:0000313" key="3">
    <source>
        <dbReference type="Proteomes" id="UP000521943"/>
    </source>
</evidence>
<comment type="caution">
    <text evidence="2">The sequence shown here is derived from an EMBL/GenBank/DDBJ whole genome shotgun (WGS) entry which is preliminary data.</text>
</comment>
<feature type="region of interest" description="Disordered" evidence="1">
    <location>
        <begin position="1"/>
        <end position="57"/>
    </location>
</feature>
<evidence type="ECO:0000256" key="1">
    <source>
        <dbReference type="SAM" id="MobiDB-lite"/>
    </source>
</evidence>
<evidence type="ECO:0000313" key="2">
    <source>
        <dbReference type="EMBL" id="KAF6747004.1"/>
    </source>
</evidence>
<proteinExistence type="predicted"/>
<dbReference type="AlphaFoldDB" id="A0A8H6LYS0"/>
<protein>
    <recommendedName>
        <fullName evidence="4">F-box domain-containing protein</fullName>
    </recommendedName>
</protein>
<gene>
    <name evidence="2" type="ORF">DFP72DRAFT_1075828</name>
</gene>